<protein>
    <submittedName>
        <fullName evidence="2">F-box domain-containing protein</fullName>
    </submittedName>
</protein>
<reference evidence="2" key="1">
    <citation type="submission" date="2022-11" db="UniProtKB">
        <authorList>
            <consortium name="WormBaseParasite"/>
        </authorList>
    </citation>
    <scope>IDENTIFICATION</scope>
</reference>
<dbReference type="WBParaSite" id="Gr19_v10_g11717.t1">
    <property type="protein sequence ID" value="Gr19_v10_g11717.t1"/>
    <property type="gene ID" value="Gr19_v10_g11717"/>
</dbReference>
<proteinExistence type="predicted"/>
<organism evidence="1 2">
    <name type="scientific">Globodera rostochiensis</name>
    <name type="common">Golden nematode worm</name>
    <name type="synonym">Heterodera rostochiensis</name>
    <dbReference type="NCBI Taxonomy" id="31243"/>
    <lineage>
        <taxon>Eukaryota</taxon>
        <taxon>Metazoa</taxon>
        <taxon>Ecdysozoa</taxon>
        <taxon>Nematoda</taxon>
        <taxon>Chromadorea</taxon>
        <taxon>Rhabditida</taxon>
        <taxon>Tylenchina</taxon>
        <taxon>Tylenchomorpha</taxon>
        <taxon>Tylenchoidea</taxon>
        <taxon>Heteroderidae</taxon>
        <taxon>Heteroderinae</taxon>
        <taxon>Globodera</taxon>
    </lineage>
</organism>
<dbReference type="AlphaFoldDB" id="A0A914GW26"/>
<name>A0A914GW26_GLORO</name>
<evidence type="ECO:0000313" key="2">
    <source>
        <dbReference type="WBParaSite" id="Gr19_v10_g11717.t1"/>
    </source>
</evidence>
<accession>A0A914GW26</accession>
<evidence type="ECO:0000313" key="1">
    <source>
        <dbReference type="Proteomes" id="UP000887572"/>
    </source>
</evidence>
<sequence>MTASTKRVPVELLLEIVRFIQFDRKWAHLRVSNAFDQLLLEHMGNFLRDPPYFLHINLNISQQMFDCYPWIPNGWPMSGWPMYGGRKICQCTVGHRMRSSPE</sequence>
<dbReference type="Proteomes" id="UP000887572">
    <property type="component" value="Unplaced"/>
</dbReference>
<keyword evidence="1" id="KW-1185">Reference proteome</keyword>